<evidence type="ECO:0000313" key="3">
    <source>
        <dbReference type="Proteomes" id="UP001500575"/>
    </source>
</evidence>
<accession>A0ABN2YBQ6</accession>
<reference evidence="2 3" key="1">
    <citation type="journal article" date="2019" name="Int. J. Syst. Evol. Microbiol.">
        <title>The Global Catalogue of Microorganisms (GCM) 10K type strain sequencing project: providing services to taxonomists for standard genome sequencing and annotation.</title>
        <authorList>
            <consortium name="The Broad Institute Genomics Platform"/>
            <consortium name="The Broad Institute Genome Sequencing Center for Infectious Disease"/>
            <person name="Wu L."/>
            <person name="Ma J."/>
        </authorList>
    </citation>
    <scope>NUCLEOTIDE SEQUENCE [LARGE SCALE GENOMIC DNA]</scope>
    <source>
        <strain evidence="2 3">JCM 16021</strain>
    </source>
</reference>
<organism evidence="2 3">
    <name type="scientific">Nocardioides bigeumensis</name>
    <dbReference type="NCBI Taxonomy" id="433657"/>
    <lineage>
        <taxon>Bacteria</taxon>
        <taxon>Bacillati</taxon>
        <taxon>Actinomycetota</taxon>
        <taxon>Actinomycetes</taxon>
        <taxon>Propionibacteriales</taxon>
        <taxon>Nocardioidaceae</taxon>
        <taxon>Nocardioides</taxon>
    </lineage>
</organism>
<feature type="region of interest" description="Disordered" evidence="1">
    <location>
        <begin position="237"/>
        <end position="261"/>
    </location>
</feature>
<keyword evidence="3" id="KW-1185">Reference proteome</keyword>
<name>A0ABN2YBQ6_9ACTN</name>
<gene>
    <name evidence="2" type="ORF">GCM10009843_22080</name>
</gene>
<comment type="caution">
    <text evidence="2">The sequence shown here is derived from an EMBL/GenBank/DDBJ whole genome shotgun (WGS) entry which is preliminary data.</text>
</comment>
<dbReference type="Proteomes" id="UP001500575">
    <property type="component" value="Unassembled WGS sequence"/>
</dbReference>
<evidence type="ECO:0000256" key="1">
    <source>
        <dbReference type="SAM" id="MobiDB-lite"/>
    </source>
</evidence>
<dbReference type="RefSeq" id="WP_344303774.1">
    <property type="nucleotide sequence ID" value="NZ_BAAAQQ010000011.1"/>
</dbReference>
<evidence type="ECO:0000313" key="2">
    <source>
        <dbReference type="EMBL" id="GAA2124904.1"/>
    </source>
</evidence>
<sequence>MTRGARETAGVVAHVPFLNRTGRVGDWDELSEGTFSLAQGRLAAGDTEAVAQLLEVAVQEAEELHDIYGRWPAELQSWLVRTGEVEHDDLAARVRALDELVGADEDAFESGWQDYTSQTRRLAQDLRGTTTVTADQVEALRAGWQDVHDRAVDRLYGLLDIGVRLVGEHRLGEMWDHLMSDWYDEHASRIGGQPWSESRQQLGYAILDGFHAHLTGDRRHGDVELVDEPGRTGFRFRPCGSGGRAMQDSTTEGSPRPGPPYGFAVTTERHDWAWNTEGICAYCVHCCLLNEVAPIDRIGHPTRVIEPPVWPADREAATCTWWIYDDPADIPDWVYERVGRTRRGASGAEGS</sequence>
<proteinExistence type="predicted"/>
<protein>
    <submittedName>
        <fullName evidence="2">Uncharacterized protein</fullName>
    </submittedName>
</protein>
<dbReference type="EMBL" id="BAAAQQ010000011">
    <property type="protein sequence ID" value="GAA2124904.1"/>
    <property type="molecule type" value="Genomic_DNA"/>
</dbReference>